<keyword evidence="3" id="KW-1185">Reference proteome</keyword>
<name>A0A6G0WZ25_9STRA</name>
<dbReference type="PANTHER" id="PTHR33324:SF2">
    <property type="entry name" value="MYB_SANT-LIKE DNA-BINDING DOMAIN-CONTAINING PROTEIN"/>
    <property type="match status" value="1"/>
</dbReference>
<accession>A0A6G0WZ25</accession>
<evidence type="ECO:0000313" key="2">
    <source>
        <dbReference type="EMBL" id="KAF0732865.1"/>
    </source>
</evidence>
<evidence type="ECO:0000313" key="3">
    <source>
        <dbReference type="Proteomes" id="UP000481153"/>
    </source>
</evidence>
<dbReference type="Proteomes" id="UP000481153">
    <property type="component" value="Unassembled WGS sequence"/>
</dbReference>
<dbReference type="VEuPathDB" id="FungiDB:AeMF1_004693"/>
<protein>
    <submittedName>
        <fullName evidence="2">Uncharacterized protein</fullName>
    </submittedName>
</protein>
<dbReference type="PANTHER" id="PTHR33324">
    <property type="entry name" value="EXPRESSED PROTEIN"/>
    <property type="match status" value="1"/>
</dbReference>
<evidence type="ECO:0000256" key="1">
    <source>
        <dbReference type="SAM" id="MobiDB-lite"/>
    </source>
</evidence>
<organism evidence="2 3">
    <name type="scientific">Aphanomyces euteiches</name>
    <dbReference type="NCBI Taxonomy" id="100861"/>
    <lineage>
        <taxon>Eukaryota</taxon>
        <taxon>Sar</taxon>
        <taxon>Stramenopiles</taxon>
        <taxon>Oomycota</taxon>
        <taxon>Saprolegniomycetes</taxon>
        <taxon>Saprolegniales</taxon>
        <taxon>Verrucalvaceae</taxon>
        <taxon>Aphanomyces</taxon>
    </lineage>
</organism>
<feature type="region of interest" description="Disordered" evidence="1">
    <location>
        <begin position="113"/>
        <end position="132"/>
    </location>
</feature>
<gene>
    <name evidence="2" type="ORF">Ae201684_010190</name>
</gene>
<feature type="compositionally biased region" description="Basic and acidic residues" evidence="1">
    <location>
        <begin position="122"/>
        <end position="132"/>
    </location>
</feature>
<proteinExistence type="predicted"/>
<dbReference type="EMBL" id="VJMJ01000128">
    <property type="protein sequence ID" value="KAF0732865.1"/>
    <property type="molecule type" value="Genomic_DNA"/>
</dbReference>
<comment type="caution">
    <text evidence="2">The sequence shown here is derived from an EMBL/GenBank/DDBJ whole genome shotgun (WGS) entry which is preliminary data.</text>
</comment>
<dbReference type="AlphaFoldDB" id="A0A6G0WZ25"/>
<reference evidence="2 3" key="1">
    <citation type="submission" date="2019-07" db="EMBL/GenBank/DDBJ databases">
        <title>Genomics analysis of Aphanomyces spp. identifies a new class of oomycete effector associated with host adaptation.</title>
        <authorList>
            <person name="Gaulin E."/>
        </authorList>
    </citation>
    <scope>NUCLEOTIDE SEQUENCE [LARGE SCALE GENOMIC DNA]</scope>
    <source>
        <strain evidence="2 3">ATCC 201684</strain>
    </source>
</reference>
<sequence>MVAWTGDSSKCSECVACSVEGRSSMDILISWITYCDRRGNYTNWMRFKGAVKTKTGSSKKTIANEISTLLRSHGLHRDGPSVLDKIARLNASFIQAKGWERQTGQGLLNNVRENFDSQSQAQRDEALAQTER</sequence>